<evidence type="ECO:0000256" key="1">
    <source>
        <dbReference type="ARBA" id="ARBA00022679"/>
    </source>
</evidence>
<sequence length="452" mass="50971">MYVQSLANKPPAFYAALLVVTLIPLYLGSYQYRLRYHYGGADSSKGARPVSTDFVGDWLNVHVVQPFNPSPIATYCNSTDWHPNLVFNLENANGGIGNIRGNFIDFLFFAIEAGASIILPGMASRSPTDISNVWADRAPFDMMFDEEWFLWAMGEACPQMAVYKPEKGQKMADALPGNYLPRSRRLDVGPEYSKKMYLEHLDEWLKAKAGFNPDELTLVNIERSLWEIDTRSLPLGLRRNFGQVLRINPTVRRLAALAVETLASRVYTHIDPRDAVPRRAFYGAHLRTEADARNAGWLNEPNTNFSAQTDAYIKQALKHKLKVMYVASGNATDLALFKAKAAAHAPPLIVTSKLDLLPPDALEELKQLTWDQQALVDYEVLQRCSVFGGFVKSSFSYNIAITRNQWLEDEGRVTRPWFVTHEEVGVAFDDGISRVLGRDGWHEARIPRGMWP</sequence>
<reference evidence="5 6" key="1">
    <citation type="submission" date="2021-11" db="EMBL/GenBank/DDBJ databases">
        <title>Black yeast isolated from Biological Soil Crust.</title>
        <authorList>
            <person name="Kurbessoian T."/>
        </authorList>
    </citation>
    <scope>NUCLEOTIDE SEQUENCE [LARGE SCALE GENOMIC DNA]</scope>
    <source>
        <strain evidence="5 6">CCFEE 5522</strain>
    </source>
</reference>
<comment type="caution">
    <text evidence="5">The sequence shown here is derived from an EMBL/GenBank/DDBJ whole genome shotgun (WGS) entry which is preliminary data.</text>
</comment>
<dbReference type="AlphaFoldDB" id="A0AAV9JWD8"/>
<evidence type="ECO:0000256" key="4">
    <source>
        <dbReference type="SAM" id="Phobius"/>
    </source>
</evidence>
<dbReference type="GO" id="GO:0006004">
    <property type="term" value="P:fucose metabolic process"/>
    <property type="evidence" value="ECO:0007669"/>
    <property type="project" value="UniProtKB-KW"/>
</dbReference>
<evidence type="ECO:0008006" key="7">
    <source>
        <dbReference type="Google" id="ProtNLM"/>
    </source>
</evidence>
<evidence type="ECO:0000313" key="5">
    <source>
        <dbReference type="EMBL" id="KAK4550067.1"/>
    </source>
</evidence>
<dbReference type="Proteomes" id="UP001324427">
    <property type="component" value="Unassembled WGS sequence"/>
</dbReference>
<proteinExistence type="predicted"/>
<dbReference type="GO" id="GO:0016740">
    <property type="term" value="F:transferase activity"/>
    <property type="evidence" value="ECO:0007669"/>
    <property type="project" value="UniProtKB-KW"/>
</dbReference>
<evidence type="ECO:0000256" key="3">
    <source>
        <dbReference type="ARBA" id="ARBA00023277"/>
    </source>
</evidence>
<protein>
    <recommendedName>
        <fullName evidence="7">Alternative oxidase</fullName>
    </recommendedName>
</protein>
<keyword evidence="6" id="KW-1185">Reference proteome</keyword>
<dbReference type="EMBL" id="JAVFHQ010000002">
    <property type="protein sequence ID" value="KAK4550067.1"/>
    <property type="molecule type" value="Genomic_DNA"/>
</dbReference>
<dbReference type="Gene3D" id="3.40.50.11350">
    <property type="match status" value="1"/>
</dbReference>
<dbReference type="CDD" id="cd11296">
    <property type="entry name" value="O-FucT_like"/>
    <property type="match status" value="1"/>
</dbReference>
<feature type="transmembrane region" description="Helical" evidence="4">
    <location>
        <begin position="12"/>
        <end position="28"/>
    </location>
</feature>
<accession>A0AAV9JWD8</accession>
<evidence type="ECO:0000256" key="2">
    <source>
        <dbReference type="ARBA" id="ARBA00023253"/>
    </source>
</evidence>
<dbReference type="InterPro" id="IPR019378">
    <property type="entry name" value="GDP-Fuc_O-FucTrfase"/>
</dbReference>
<keyword evidence="4" id="KW-0812">Transmembrane</keyword>
<evidence type="ECO:0000313" key="6">
    <source>
        <dbReference type="Proteomes" id="UP001324427"/>
    </source>
</evidence>
<keyword evidence="4" id="KW-1133">Transmembrane helix</keyword>
<gene>
    <name evidence="5" type="ORF">LTR36_003034</name>
</gene>
<keyword evidence="2" id="KW-0294">Fucose metabolism</keyword>
<organism evidence="5 6">
    <name type="scientific">Oleoguttula mirabilis</name>
    <dbReference type="NCBI Taxonomy" id="1507867"/>
    <lineage>
        <taxon>Eukaryota</taxon>
        <taxon>Fungi</taxon>
        <taxon>Dikarya</taxon>
        <taxon>Ascomycota</taxon>
        <taxon>Pezizomycotina</taxon>
        <taxon>Dothideomycetes</taxon>
        <taxon>Dothideomycetidae</taxon>
        <taxon>Mycosphaerellales</taxon>
        <taxon>Teratosphaeriaceae</taxon>
        <taxon>Oleoguttula</taxon>
    </lineage>
</organism>
<name>A0AAV9JWD8_9PEZI</name>
<keyword evidence="3" id="KW-0119">Carbohydrate metabolism</keyword>
<keyword evidence="1" id="KW-0808">Transferase</keyword>
<dbReference type="Pfam" id="PF10250">
    <property type="entry name" value="O-FucT"/>
    <property type="match status" value="1"/>
</dbReference>
<keyword evidence="4" id="KW-0472">Membrane</keyword>